<dbReference type="RefSeq" id="WP_144076751.1">
    <property type="nucleotide sequence ID" value="NZ_CP076129.1"/>
</dbReference>
<organism evidence="1 2">
    <name type="scientific">Flammeovirga kamogawensis</name>
    <dbReference type="NCBI Taxonomy" id="373891"/>
    <lineage>
        <taxon>Bacteria</taxon>
        <taxon>Pseudomonadati</taxon>
        <taxon>Bacteroidota</taxon>
        <taxon>Cytophagia</taxon>
        <taxon>Cytophagales</taxon>
        <taxon>Flammeovirgaceae</taxon>
        <taxon>Flammeovirga</taxon>
    </lineage>
</organism>
<sequence length="113" mass="13846">MKIKTFLLEKHLFFKESLTPELELKIYHLNNEKFSLDFTTNELDQNCFYELFDNKKIENLEYLFNELQLDLNDPFCYTNYCYLQHGNYFIVFIYGEIQPQLWELSLEAVFEKE</sequence>
<dbReference type="Proteomes" id="UP000682802">
    <property type="component" value="Chromosome 2"/>
</dbReference>
<name>A0ABX8H314_9BACT</name>
<dbReference type="EMBL" id="CP076129">
    <property type="protein sequence ID" value="QWG10098.1"/>
    <property type="molecule type" value="Genomic_DNA"/>
</dbReference>
<evidence type="ECO:0000313" key="1">
    <source>
        <dbReference type="EMBL" id="QWG10098.1"/>
    </source>
</evidence>
<proteinExistence type="predicted"/>
<keyword evidence="2" id="KW-1185">Reference proteome</keyword>
<accession>A0ABX8H314</accession>
<gene>
    <name evidence="1" type="ORF">KM029_20665</name>
</gene>
<protein>
    <submittedName>
        <fullName evidence="1">Uncharacterized protein</fullName>
    </submittedName>
</protein>
<reference evidence="1 2" key="1">
    <citation type="submission" date="2021-05" db="EMBL/GenBank/DDBJ databases">
        <title>Comparative genomic studies on the polysaccharide-degrading batcterial strains of the Flammeovirga genus.</title>
        <authorList>
            <person name="Zewei F."/>
            <person name="Zheng Z."/>
            <person name="Yu L."/>
            <person name="Ruyue G."/>
            <person name="Yanhong M."/>
            <person name="Yuanyuan C."/>
            <person name="Jingyan G."/>
            <person name="Wenjun H."/>
        </authorList>
    </citation>
    <scope>NUCLEOTIDE SEQUENCE [LARGE SCALE GENOMIC DNA]</scope>
    <source>
        <strain evidence="1 2">YS10</strain>
    </source>
</reference>
<evidence type="ECO:0000313" key="2">
    <source>
        <dbReference type="Proteomes" id="UP000682802"/>
    </source>
</evidence>